<keyword evidence="6 7" id="KW-0472">Membrane</keyword>
<dbReference type="AlphaFoldDB" id="A0A7G7G8S5"/>
<dbReference type="RefSeq" id="WP_185270040.1">
    <property type="nucleotide sequence ID" value="NZ_CP055156.1"/>
</dbReference>
<dbReference type="InterPro" id="IPR023090">
    <property type="entry name" value="UPF0702_alpha/beta_dom_sf"/>
</dbReference>
<keyword evidence="5 7" id="KW-1133">Transmembrane helix</keyword>
<evidence type="ECO:0000256" key="1">
    <source>
        <dbReference type="ARBA" id="ARBA00004651"/>
    </source>
</evidence>
<proteinExistence type="inferred from homology"/>
<evidence type="ECO:0000259" key="8">
    <source>
        <dbReference type="Pfam" id="PF04239"/>
    </source>
</evidence>
<dbReference type="PANTHER" id="PTHR34582:SF6">
    <property type="entry name" value="UPF0702 TRANSMEMBRANE PROTEIN YCAP"/>
    <property type="match status" value="1"/>
</dbReference>
<evidence type="ECO:0000256" key="4">
    <source>
        <dbReference type="ARBA" id="ARBA00022692"/>
    </source>
</evidence>
<feature type="transmembrane region" description="Helical" evidence="7">
    <location>
        <begin position="61"/>
        <end position="80"/>
    </location>
</feature>
<feature type="transmembrane region" description="Helical" evidence="7">
    <location>
        <begin position="12"/>
        <end position="30"/>
    </location>
</feature>
<evidence type="ECO:0000256" key="5">
    <source>
        <dbReference type="ARBA" id="ARBA00022989"/>
    </source>
</evidence>
<dbReference type="GO" id="GO:0005886">
    <property type="term" value="C:plasma membrane"/>
    <property type="evidence" value="ECO:0007669"/>
    <property type="project" value="UniProtKB-SubCell"/>
</dbReference>
<evidence type="ECO:0000313" key="10">
    <source>
        <dbReference type="Proteomes" id="UP000515237"/>
    </source>
</evidence>
<feature type="domain" description="YetF C-terminal" evidence="8">
    <location>
        <begin position="87"/>
        <end position="155"/>
    </location>
</feature>
<reference evidence="9 10" key="1">
    <citation type="journal article" date="2018" name="Int. J. Syst. Evol. Microbiol.">
        <title>Adhaeribacter swui sp. nov., isolated from wet mud.</title>
        <authorList>
            <person name="Kim D.U."/>
            <person name="Kim K.W."/>
            <person name="Kang M.S."/>
            <person name="Kim J.Y."/>
            <person name="Jang J.H."/>
            <person name="Kim M.K."/>
        </authorList>
    </citation>
    <scope>NUCLEOTIDE SEQUENCE [LARGE SCALE GENOMIC DNA]</scope>
    <source>
        <strain evidence="9 10">KCTC 52873</strain>
    </source>
</reference>
<dbReference type="PANTHER" id="PTHR34582">
    <property type="entry name" value="UPF0702 TRANSMEMBRANE PROTEIN YCAP"/>
    <property type="match status" value="1"/>
</dbReference>
<dbReference type="Proteomes" id="UP000515237">
    <property type="component" value="Chromosome"/>
</dbReference>
<keyword evidence="4 7" id="KW-0812">Transmembrane</keyword>
<evidence type="ECO:0000256" key="7">
    <source>
        <dbReference type="SAM" id="Phobius"/>
    </source>
</evidence>
<dbReference type="Gene3D" id="3.30.240.20">
    <property type="entry name" value="bsu07140 like domains"/>
    <property type="match status" value="1"/>
</dbReference>
<comment type="similarity">
    <text evidence="2">Belongs to the UPF0702 family.</text>
</comment>
<keyword evidence="3" id="KW-1003">Cell membrane</keyword>
<dbReference type="KEGG" id="aswu:HUW51_12820"/>
<dbReference type="Pfam" id="PF04239">
    <property type="entry name" value="DUF421"/>
    <property type="match status" value="1"/>
</dbReference>
<keyword evidence="10" id="KW-1185">Reference proteome</keyword>
<gene>
    <name evidence="9" type="ORF">HUW51_12820</name>
</gene>
<evidence type="ECO:0000256" key="3">
    <source>
        <dbReference type="ARBA" id="ARBA00022475"/>
    </source>
</evidence>
<evidence type="ECO:0000256" key="6">
    <source>
        <dbReference type="ARBA" id="ARBA00023136"/>
    </source>
</evidence>
<name>A0A7G7G8S5_9BACT</name>
<dbReference type="InterPro" id="IPR007353">
    <property type="entry name" value="DUF421"/>
</dbReference>
<accession>A0A7G7G8S5</accession>
<protein>
    <submittedName>
        <fullName evidence="9">DUF421 domain-containing protein</fullName>
    </submittedName>
</protein>
<evidence type="ECO:0000313" key="9">
    <source>
        <dbReference type="EMBL" id="QNF33559.1"/>
    </source>
</evidence>
<sequence length="179" mass="20089">MDIQYSAYLQVVGRAVAVYLFIILAIRFFGKKELTQLSVIDLVFILLISNAVQNAMVGPDVTLTGGLVAAATLFLVNYILKLTIYRSRLWSRLIQGEPVMLIYKGELKEQNLQKVRLSVTELEVAAREHGIKDLSEVDLAILEIDGNISMLTHNFQNQHKTHRAKINSTQAKEFVSSKA</sequence>
<evidence type="ECO:0000256" key="2">
    <source>
        <dbReference type="ARBA" id="ARBA00006448"/>
    </source>
</evidence>
<comment type="subcellular location">
    <subcellularLocation>
        <location evidence="1">Cell membrane</location>
        <topology evidence="1">Multi-pass membrane protein</topology>
    </subcellularLocation>
</comment>
<dbReference type="EMBL" id="CP055156">
    <property type="protein sequence ID" value="QNF33559.1"/>
    <property type="molecule type" value="Genomic_DNA"/>
</dbReference>
<organism evidence="9 10">
    <name type="scientific">Adhaeribacter swui</name>
    <dbReference type="NCBI Taxonomy" id="2086471"/>
    <lineage>
        <taxon>Bacteria</taxon>
        <taxon>Pseudomonadati</taxon>
        <taxon>Bacteroidota</taxon>
        <taxon>Cytophagia</taxon>
        <taxon>Cytophagales</taxon>
        <taxon>Hymenobacteraceae</taxon>
        <taxon>Adhaeribacter</taxon>
    </lineage>
</organism>